<protein>
    <submittedName>
        <fullName evidence="2">Uncharacterized protein</fullName>
    </submittedName>
</protein>
<proteinExistence type="predicted"/>
<name>A0A5J4XAJ8_9EUKA</name>
<accession>A0A5J4XAJ8</accession>
<evidence type="ECO:0000313" key="2">
    <source>
        <dbReference type="EMBL" id="KAA6403932.1"/>
    </source>
</evidence>
<reference evidence="2 3" key="1">
    <citation type="submission" date="2019-03" db="EMBL/GenBank/DDBJ databases">
        <title>Single cell metagenomics reveals metabolic interactions within the superorganism composed of flagellate Streblomastix strix and complex community of Bacteroidetes bacteria on its surface.</title>
        <authorList>
            <person name="Treitli S.C."/>
            <person name="Kolisko M."/>
            <person name="Husnik F."/>
            <person name="Keeling P."/>
            <person name="Hampl V."/>
        </authorList>
    </citation>
    <scope>NUCLEOTIDE SEQUENCE [LARGE SCALE GENOMIC DNA]</scope>
    <source>
        <strain evidence="2">ST1C</strain>
    </source>
</reference>
<organism evidence="2 3">
    <name type="scientific">Streblomastix strix</name>
    <dbReference type="NCBI Taxonomy" id="222440"/>
    <lineage>
        <taxon>Eukaryota</taxon>
        <taxon>Metamonada</taxon>
        <taxon>Preaxostyla</taxon>
        <taxon>Oxymonadida</taxon>
        <taxon>Streblomastigidae</taxon>
        <taxon>Streblomastix</taxon>
    </lineage>
</organism>
<evidence type="ECO:0000256" key="1">
    <source>
        <dbReference type="SAM" id="Phobius"/>
    </source>
</evidence>
<evidence type="ECO:0000313" key="3">
    <source>
        <dbReference type="Proteomes" id="UP000324800"/>
    </source>
</evidence>
<feature type="transmembrane region" description="Helical" evidence="1">
    <location>
        <begin position="56"/>
        <end position="81"/>
    </location>
</feature>
<keyword evidence="1" id="KW-0472">Membrane</keyword>
<gene>
    <name evidence="2" type="ORF">EZS28_000545</name>
</gene>
<keyword evidence="1" id="KW-1133">Transmembrane helix</keyword>
<dbReference type="AlphaFoldDB" id="A0A5J4XAJ8"/>
<comment type="caution">
    <text evidence="2">The sequence shown here is derived from an EMBL/GenBank/DDBJ whole genome shotgun (WGS) entry which is preliminary data.</text>
</comment>
<dbReference type="EMBL" id="SNRW01000045">
    <property type="protein sequence ID" value="KAA6403932.1"/>
    <property type="molecule type" value="Genomic_DNA"/>
</dbReference>
<keyword evidence="1" id="KW-0812">Transmembrane</keyword>
<dbReference type="Proteomes" id="UP000324800">
    <property type="component" value="Unassembled WGS sequence"/>
</dbReference>
<sequence length="170" mass="19544">MDEDGVKKQSAKEQEQLGYVRNKIDDDIWEKKLEQQINELQADYNKISSVVEKKDYIHMTIGTVIIFVVFMTQLILLVVFVENYSLAPSNILLSGMRLPSPSQIQFFLLSVVTNYSCVKPIDHIIFPTTTNSIWQDDSHVTTDRKLLLQVANKASDYFNKLHMDTHFGTS</sequence>